<dbReference type="OrthoDB" id="3236053at2759"/>
<feature type="compositionally biased region" description="Polar residues" evidence="1">
    <location>
        <begin position="265"/>
        <end position="284"/>
    </location>
</feature>
<feature type="compositionally biased region" description="Basic and acidic residues" evidence="1">
    <location>
        <begin position="286"/>
        <end position="299"/>
    </location>
</feature>
<dbReference type="GeneID" id="64690667"/>
<organism evidence="2 3">
    <name type="scientific">Suillus discolor</name>
    <dbReference type="NCBI Taxonomy" id="1912936"/>
    <lineage>
        <taxon>Eukaryota</taxon>
        <taxon>Fungi</taxon>
        <taxon>Dikarya</taxon>
        <taxon>Basidiomycota</taxon>
        <taxon>Agaricomycotina</taxon>
        <taxon>Agaricomycetes</taxon>
        <taxon>Agaricomycetidae</taxon>
        <taxon>Boletales</taxon>
        <taxon>Suillineae</taxon>
        <taxon>Suillaceae</taxon>
        <taxon>Suillus</taxon>
    </lineage>
</organism>
<evidence type="ECO:0000313" key="2">
    <source>
        <dbReference type="EMBL" id="KAG2107923.1"/>
    </source>
</evidence>
<feature type="region of interest" description="Disordered" evidence="1">
    <location>
        <begin position="542"/>
        <end position="562"/>
    </location>
</feature>
<proteinExistence type="predicted"/>
<dbReference type="RefSeq" id="XP_041292521.1">
    <property type="nucleotide sequence ID" value="XM_041428408.1"/>
</dbReference>
<accession>A0A9P7F5G6</accession>
<keyword evidence="3" id="KW-1185">Reference proteome</keyword>
<feature type="compositionally biased region" description="Polar residues" evidence="1">
    <location>
        <begin position="542"/>
        <end position="555"/>
    </location>
</feature>
<evidence type="ECO:0000313" key="3">
    <source>
        <dbReference type="Proteomes" id="UP000823399"/>
    </source>
</evidence>
<feature type="compositionally biased region" description="Polar residues" evidence="1">
    <location>
        <begin position="484"/>
        <end position="505"/>
    </location>
</feature>
<feature type="region of interest" description="Disordered" evidence="1">
    <location>
        <begin position="265"/>
        <end position="415"/>
    </location>
</feature>
<feature type="compositionally biased region" description="Low complexity" evidence="1">
    <location>
        <begin position="322"/>
        <end position="332"/>
    </location>
</feature>
<feature type="region of interest" description="Disordered" evidence="1">
    <location>
        <begin position="184"/>
        <end position="203"/>
    </location>
</feature>
<name>A0A9P7F5G6_9AGAM</name>
<reference evidence="2" key="1">
    <citation type="journal article" date="2020" name="New Phytol.">
        <title>Comparative genomics reveals dynamic genome evolution in host specialist ectomycorrhizal fungi.</title>
        <authorList>
            <person name="Lofgren L.A."/>
            <person name="Nguyen N.H."/>
            <person name="Vilgalys R."/>
            <person name="Ruytinx J."/>
            <person name="Liao H.L."/>
            <person name="Branco S."/>
            <person name="Kuo A."/>
            <person name="LaButti K."/>
            <person name="Lipzen A."/>
            <person name="Andreopoulos W."/>
            <person name="Pangilinan J."/>
            <person name="Riley R."/>
            <person name="Hundley H."/>
            <person name="Na H."/>
            <person name="Barry K."/>
            <person name="Grigoriev I.V."/>
            <person name="Stajich J.E."/>
            <person name="Kennedy P.G."/>
        </authorList>
    </citation>
    <scope>NUCLEOTIDE SEQUENCE</scope>
    <source>
        <strain evidence="2">FC423</strain>
    </source>
</reference>
<gene>
    <name evidence="2" type="ORF">F5147DRAFT_177570</name>
</gene>
<evidence type="ECO:0000256" key="1">
    <source>
        <dbReference type="SAM" id="MobiDB-lite"/>
    </source>
</evidence>
<dbReference type="EMBL" id="JABBWM010000029">
    <property type="protein sequence ID" value="KAG2107923.1"/>
    <property type="molecule type" value="Genomic_DNA"/>
</dbReference>
<feature type="compositionally biased region" description="Polar residues" evidence="1">
    <location>
        <begin position="449"/>
        <end position="459"/>
    </location>
</feature>
<protein>
    <submittedName>
        <fullName evidence="2">Uncharacterized protein</fullName>
    </submittedName>
</protein>
<sequence length="562" mass="59462">MVDSASDSLGPISSATVSSVLGIKGSLRFRRHGASQKAHVVLRRVELSEESVHDAGKGPVAYFSLFAQKRIEVKPGKEILLAVASEDGSFTDQAVIFEGDLFASDTQPDAEQETQDDVEHVVEVPFVPPKMRRTWNKAYEQVSVVPDSAHRPPPLPERVSVGVQAQPSWAVSSVQAVPITSPVRIGQHPSLPEDKEDLSLDTRSSEVVGLYPAPQKLSLSPTLNAVIMDEDRERSLSPMSLGSPSSTPPQSPIIERIPNVFRVQSPVTEPPKSSQDSGMDLSSDSQDEKQIEDDLRHPGDTSSLPAEPSTPTSETADMDLQSSPSSASSSSSDIPGLVTGLSWRAPAPPHRPVEPGLEQPSSPPKTVIPSLPSVQPSISERIHPSLKESPPSAVPPTVNKPATLPPKLTISVPKKPAIVNPFVSGGFMTEFVGSPASLTAQKSLPPKSRTGSPNMSEAQSTPTPISTPAPPRSNPPPQAPTFIPASSTVSTSLSPCAPSSQFSTKPSPPPLAVPARLSAQEQRLLAAPLPPTPFICASAATNSSIPQFSPPSSVRNCDRLLQ</sequence>
<feature type="compositionally biased region" description="Polar residues" evidence="1">
    <location>
        <begin position="300"/>
        <end position="315"/>
    </location>
</feature>
<comment type="caution">
    <text evidence="2">The sequence shown here is derived from an EMBL/GenBank/DDBJ whole genome shotgun (WGS) entry which is preliminary data.</text>
</comment>
<feature type="region of interest" description="Disordered" evidence="1">
    <location>
        <begin position="233"/>
        <end position="253"/>
    </location>
</feature>
<feature type="compositionally biased region" description="Basic and acidic residues" evidence="1">
    <location>
        <begin position="191"/>
        <end position="203"/>
    </location>
</feature>
<dbReference type="Proteomes" id="UP000823399">
    <property type="component" value="Unassembled WGS sequence"/>
</dbReference>
<feature type="compositionally biased region" description="Low complexity" evidence="1">
    <location>
        <begin position="236"/>
        <end position="245"/>
    </location>
</feature>
<dbReference type="AlphaFoldDB" id="A0A9P7F5G6"/>
<feature type="region of interest" description="Disordered" evidence="1">
    <location>
        <begin position="437"/>
        <end position="513"/>
    </location>
</feature>
<feature type="compositionally biased region" description="Pro residues" evidence="1">
    <location>
        <begin position="465"/>
        <end position="479"/>
    </location>
</feature>